<keyword evidence="8 16" id="KW-0472">Membrane</keyword>
<dbReference type="GO" id="GO:0008360">
    <property type="term" value="P:regulation of cell shape"/>
    <property type="evidence" value="ECO:0007669"/>
    <property type="project" value="UniProtKB-KW"/>
</dbReference>
<keyword evidence="7 16" id="KW-1133">Transmembrane helix</keyword>
<feature type="transmembrane region" description="Helical" evidence="16">
    <location>
        <begin position="42"/>
        <end position="60"/>
    </location>
</feature>
<dbReference type="PANTHER" id="PTHR30474">
    <property type="entry name" value="CELL CYCLE PROTEIN"/>
    <property type="match status" value="1"/>
</dbReference>
<dbReference type="Pfam" id="PF01098">
    <property type="entry name" value="FTSW_RODA_SPOVE"/>
    <property type="match status" value="1"/>
</dbReference>
<dbReference type="PANTHER" id="PTHR30474:SF2">
    <property type="entry name" value="PEPTIDOGLYCAN GLYCOSYLTRANSFERASE FTSW-RELATED"/>
    <property type="match status" value="1"/>
</dbReference>
<evidence type="ECO:0000256" key="5">
    <source>
        <dbReference type="ARBA" id="ARBA00022960"/>
    </source>
</evidence>
<evidence type="ECO:0000313" key="17">
    <source>
        <dbReference type="EMBL" id="OOS25780.1"/>
    </source>
</evidence>
<evidence type="ECO:0000256" key="1">
    <source>
        <dbReference type="ARBA" id="ARBA00004141"/>
    </source>
</evidence>
<keyword evidence="18" id="KW-1185">Reference proteome</keyword>
<dbReference type="GO" id="GO:0015648">
    <property type="term" value="F:lipid-linked peptidoglycan transporter activity"/>
    <property type="evidence" value="ECO:0007669"/>
    <property type="project" value="TreeGrafter"/>
</dbReference>
<gene>
    <name evidence="17" type="ORF">B0680_01340</name>
</gene>
<comment type="caution">
    <text evidence="17">The sequence shown here is derived from an EMBL/GenBank/DDBJ whole genome shotgun (WGS) entry which is preliminary data.</text>
</comment>
<evidence type="ECO:0000256" key="13">
    <source>
        <dbReference type="ARBA" id="ARBA00041418"/>
    </source>
</evidence>
<feature type="transmembrane region" description="Helical" evidence="16">
    <location>
        <begin position="162"/>
        <end position="179"/>
    </location>
</feature>
<evidence type="ECO:0000256" key="9">
    <source>
        <dbReference type="ARBA" id="ARBA00032370"/>
    </source>
</evidence>
<evidence type="ECO:0000256" key="7">
    <source>
        <dbReference type="ARBA" id="ARBA00022989"/>
    </source>
</evidence>
<evidence type="ECO:0000256" key="2">
    <source>
        <dbReference type="ARBA" id="ARBA00022676"/>
    </source>
</evidence>
<dbReference type="GO" id="GO:0009252">
    <property type="term" value="P:peptidoglycan biosynthetic process"/>
    <property type="evidence" value="ECO:0007669"/>
    <property type="project" value="UniProtKB-KW"/>
</dbReference>
<keyword evidence="2" id="KW-0328">Glycosyltransferase</keyword>
<evidence type="ECO:0000256" key="3">
    <source>
        <dbReference type="ARBA" id="ARBA00022679"/>
    </source>
</evidence>
<proteinExistence type="inferred from homology"/>
<evidence type="ECO:0000256" key="8">
    <source>
        <dbReference type="ARBA" id="ARBA00023136"/>
    </source>
</evidence>
<comment type="subcellular location">
    <subcellularLocation>
        <location evidence="1">Membrane</location>
        <topology evidence="1">Multi-pass membrane protein</topology>
    </subcellularLocation>
</comment>
<dbReference type="GO" id="GO:0032153">
    <property type="term" value="C:cell division site"/>
    <property type="evidence" value="ECO:0007669"/>
    <property type="project" value="TreeGrafter"/>
</dbReference>
<comment type="catalytic activity">
    <reaction evidence="15">
        <text>[GlcNAc-(1-&gt;4)-Mur2Ac(oyl-L-Ala-gamma-D-Glu-L-Lys-D-Ala-D-Ala)](n)-di-trans,octa-cis-undecaprenyl diphosphate + beta-D-GlcNAc-(1-&gt;4)-Mur2Ac(oyl-L-Ala-gamma-D-Glu-L-Lys-D-Ala-D-Ala)-di-trans,octa-cis-undecaprenyl diphosphate = [GlcNAc-(1-&gt;4)-Mur2Ac(oyl-L-Ala-gamma-D-Glu-L-Lys-D-Ala-D-Ala)](n+1)-di-trans,octa-cis-undecaprenyl diphosphate + di-trans,octa-cis-undecaprenyl diphosphate + H(+)</text>
        <dbReference type="Rhea" id="RHEA:23708"/>
        <dbReference type="Rhea" id="RHEA-COMP:9602"/>
        <dbReference type="Rhea" id="RHEA-COMP:9603"/>
        <dbReference type="ChEBI" id="CHEBI:15378"/>
        <dbReference type="ChEBI" id="CHEBI:58405"/>
        <dbReference type="ChEBI" id="CHEBI:60033"/>
        <dbReference type="ChEBI" id="CHEBI:78435"/>
        <dbReference type="EC" id="2.4.99.28"/>
    </reaction>
</comment>
<evidence type="ECO:0000313" key="18">
    <source>
        <dbReference type="Proteomes" id="UP000189800"/>
    </source>
</evidence>
<dbReference type="EMBL" id="MUYU01000006">
    <property type="protein sequence ID" value="OOS25780.1"/>
    <property type="molecule type" value="Genomic_DNA"/>
</dbReference>
<keyword evidence="4 16" id="KW-0812">Transmembrane</keyword>
<evidence type="ECO:0000256" key="10">
    <source>
        <dbReference type="ARBA" id="ARBA00033270"/>
    </source>
</evidence>
<keyword evidence="17" id="KW-0132">Cell division</keyword>
<feature type="transmembrane region" description="Helical" evidence="16">
    <location>
        <begin position="72"/>
        <end position="90"/>
    </location>
</feature>
<dbReference type="InterPro" id="IPR001182">
    <property type="entry name" value="FtsW/RodA"/>
</dbReference>
<accession>A0A1T0CTU5</accession>
<reference evidence="17 18" key="1">
    <citation type="submission" date="2017-02" db="EMBL/GenBank/DDBJ databases">
        <title>Draft genome sequence of Moraxella pluranimalium CCUG 54913T type strain.</title>
        <authorList>
            <person name="Salva-Serra F."/>
            <person name="Engstrom-Jakobsson H."/>
            <person name="Thorell K."/>
            <person name="Jaen-Luchoro D."/>
            <person name="Gonzales-Siles L."/>
            <person name="Karlsson R."/>
            <person name="Yazdan S."/>
            <person name="Boulund F."/>
            <person name="Johnning A."/>
            <person name="Engstrand L."/>
            <person name="Kristiansson E."/>
            <person name="Moore E."/>
        </authorList>
    </citation>
    <scope>NUCLEOTIDE SEQUENCE [LARGE SCALE GENOMIC DNA]</scope>
    <source>
        <strain evidence="17 18">CCUG 54913</strain>
    </source>
</reference>
<dbReference type="OrthoDB" id="9768187at2"/>
<evidence type="ECO:0000256" key="4">
    <source>
        <dbReference type="ARBA" id="ARBA00022692"/>
    </source>
</evidence>
<evidence type="ECO:0000256" key="12">
    <source>
        <dbReference type="ARBA" id="ARBA00041185"/>
    </source>
</evidence>
<feature type="transmembrane region" description="Helical" evidence="16">
    <location>
        <begin position="269"/>
        <end position="291"/>
    </location>
</feature>
<protein>
    <recommendedName>
        <fullName evidence="12">Probable peptidoglycan glycosyltransferase FtsW</fullName>
        <ecNumber evidence="14">2.4.99.28</ecNumber>
    </recommendedName>
    <alternativeName>
        <fullName evidence="13">Cell division protein FtsW</fullName>
    </alternativeName>
    <alternativeName>
        <fullName evidence="10">Cell wall polymerase</fullName>
    </alternativeName>
    <alternativeName>
        <fullName evidence="9">Peptidoglycan polymerase</fullName>
    </alternativeName>
</protein>
<dbReference type="GO" id="GO:0008955">
    <property type="term" value="F:peptidoglycan glycosyltransferase activity"/>
    <property type="evidence" value="ECO:0007669"/>
    <property type="project" value="UniProtKB-EC"/>
</dbReference>
<keyword evidence="6" id="KW-0573">Peptidoglycan synthesis</keyword>
<evidence type="ECO:0000256" key="14">
    <source>
        <dbReference type="ARBA" id="ARBA00044770"/>
    </source>
</evidence>
<feature type="transmembrane region" description="Helical" evidence="16">
    <location>
        <begin position="184"/>
        <end position="201"/>
    </location>
</feature>
<evidence type="ECO:0000256" key="16">
    <source>
        <dbReference type="SAM" id="Phobius"/>
    </source>
</evidence>
<evidence type="ECO:0000256" key="11">
    <source>
        <dbReference type="ARBA" id="ARBA00038053"/>
    </source>
</evidence>
<evidence type="ECO:0000256" key="15">
    <source>
        <dbReference type="ARBA" id="ARBA00049902"/>
    </source>
</evidence>
<dbReference type="GO" id="GO:0005886">
    <property type="term" value="C:plasma membrane"/>
    <property type="evidence" value="ECO:0007669"/>
    <property type="project" value="TreeGrafter"/>
</dbReference>
<feature type="transmembrane region" description="Helical" evidence="16">
    <location>
        <begin position="338"/>
        <end position="360"/>
    </location>
</feature>
<name>A0A1T0CTU5_9GAMM</name>
<keyword evidence="17" id="KW-0131">Cell cycle</keyword>
<feature type="transmembrane region" description="Helical" evidence="16">
    <location>
        <begin position="303"/>
        <end position="326"/>
    </location>
</feature>
<dbReference type="EC" id="2.4.99.28" evidence="14"/>
<dbReference type="Proteomes" id="UP000189800">
    <property type="component" value="Unassembled WGS sequence"/>
</dbReference>
<dbReference type="STRING" id="470453.B0680_01340"/>
<dbReference type="GO" id="GO:0051301">
    <property type="term" value="P:cell division"/>
    <property type="evidence" value="ECO:0007669"/>
    <property type="project" value="UniProtKB-KW"/>
</dbReference>
<evidence type="ECO:0000256" key="6">
    <source>
        <dbReference type="ARBA" id="ARBA00022984"/>
    </source>
</evidence>
<comment type="similarity">
    <text evidence="11">Belongs to the SEDS family. FtsW subfamily.</text>
</comment>
<sequence>MPSARTTLLVSLSLLICISLLMIASASVPFAVKNGMSELSFFYRQLGYIIMGVGFGWLVYKAKLKTLCNISFIMFSWLVCVVLLIITLLVAPEINGAKRWLNLGFGNFQPAELCKMVMAMVVAEYAVRRSAEVRESATSSLRLIVPFLPIGFLLMLQPDYGTSLVVIATTLVILFIAGAPIRQYILVLSSSVVVLSIPVVTSDYRMRRLTGFLDPFGTYQGDGYQLANSLMALGRGGITGLGYGDSVQKLSHLPEAHTDFLLAITGEELGLIGVLVVLTLEFLIIGSIMAISYATLKRRQLILSYTTFAFAIIFFGQVVINAAMNFATAPTKGLTMPFFSYGGSSILISCLMIGYVLNVYKNSPIIAADRESARY</sequence>
<keyword evidence="5" id="KW-0133">Cell shape</keyword>
<dbReference type="AlphaFoldDB" id="A0A1T0CTU5"/>
<organism evidence="17 18">
    <name type="scientific">Moraxella pluranimalium</name>
    <dbReference type="NCBI Taxonomy" id="470453"/>
    <lineage>
        <taxon>Bacteria</taxon>
        <taxon>Pseudomonadati</taxon>
        <taxon>Pseudomonadota</taxon>
        <taxon>Gammaproteobacteria</taxon>
        <taxon>Moraxellales</taxon>
        <taxon>Moraxellaceae</taxon>
        <taxon>Moraxella</taxon>
    </lineage>
</organism>
<keyword evidence="3" id="KW-0808">Transferase</keyword>